<name>A0A0B6D420_9GAMM</name>
<comment type="pathway">
    <text evidence="2 10">Amino-acid biosynthesis; L-arginine biosynthesis [regulation].</text>
</comment>
<dbReference type="InterPro" id="IPR036390">
    <property type="entry name" value="WH_DNA-bd_sf"/>
</dbReference>
<dbReference type="SUPFAM" id="SSF46785">
    <property type="entry name" value="Winged helix' DNA-binding domain"/>
    <property type="match status" value="1"/>
</dbReference>
<gene>
    <name evidence="10" type="primary">argR</name>
    <name evidence="13" type="ORF">LA55_252</name>
</gene>
<comment type="similarity">
    <text evidence="3 10">Belongs to the ArgR family.</text>
</comment>
<dbReference type="InterPro" id="IPR001669">
    <property type="entry name" value="Arg_repress"/>
</dbReference>
<dbReference type="GO" id="GO:0003700">
    <property type="term" value="F:DNA-binding transcription factor activity"/>
    <property type="evidence" value="ECO:0007669"/>
    <property type="project" value="UniProtKB-UniRule"/>
</dbReference>
<keyword evidence="8 10" id="KW-0238">DNA-binding</keyword>
<dbReference type="Pfam" id="PF02863">
    <property type="entry name" value="Arg_repressor_C"/>
    <property type="match status" value="1"/>
</dbReference>
<dbReference type="InterPro" id="IPR020900">
    <property type="entry name" value="Arg_repress_DNA-bd"/>
</dbReference>
<dbReference type="SUPFAM" id="SSF55252">
    <property type="entry name" value="C-terminal domain of arginine repressor"/>
    <property type="match status" value="1"/>
</dbReference>
<evidence type="ECO:0000313" key="13">
    <source>
        <dbReference type="EMBL" id="AJI53062.1"/>
    </source>
</evidence>
<feature type="domain" description="Arginine repressor C-terminal" evidence="12">
    <location>
        <begin position="78"/>
        <end position="144"/>
    </location>
</feature>
<dbReference type="HAMAP" id="MF_00173">
    <property type="entry name" value="Arg_repressor"/>
    <property type="match status" value="1"/>
</dbReference>
<evidence type="ECO:0000313" key="14">
    <source>
        <dbReference type="Proteomes" id="UP000031830"/>
    </source>
</evidence>
<evidence type="ECO:0000259" key="12">
    <source>
        <dbReference type="Pfam" id="PF02863"/>
    </source>
</evidence>
<keyword evidence="10" id="KW-0028">Amino-acid biosynthesis</keyword>
<dbReference type="GO" id="GO:0003677">
    <property type="term" value="F:DNA binding"/>
    <property type="evidence" value="ECO:0007669"/>
    <property type="project" value="UniProtKB-KW"/>
</dbReference>
<comment type="subcellular location">
    <subcellularLocation>
        <location evidence="1 10">Cytoplasm</location>
    </subcellularLocation>
</comment>
<evidence type="ECO:0000256" key="2">
    <source>
        <dbReference type="ARBA" id="ARBA00005040"/>
    </source>
</evidence>
<dbReference type="GO" id="GO:0005737">
    <property type="term" value="C:cytoplasm"/>
    <property type="evidence" value="ECO:0007669"/>
    <property type="project" value="UniProtKB-SubCell"/>
</dbReference>
<evidence type="ECO:0000256" key="5">
    <source>
        <dbReference type="ARBA" id="ARBA00022490"/>
    </source>
</evidence>
<organism evidence="13 14">
    <name type="scientific">Francisella philomiragia</name>
    <dbReference type="NCBI Taxonomy" id="28110"/>
    <lineage>
        <taxon>Bacteria</taxon>
        <taxon>Pseudomonadati</taxon>
        <taxon>Pseudomonadota</taxon>
        <taxon>Gammaproteobacteria</taxon>
        <taxon>Thiotrichales</taxon>
        <taxon>Francisellaceae</taxon>
        <taxon>Francisella</taxon>
    </lineage>
</organism>
<dbReference type="PANTHER" id="PTHR34471">
    <property type="entry name" value="ARGININE REPRESSOR"/>
    <property type="match status" value="1"/>
</dbReference>
<feature type="domain" description="Arginine repressor DNA-binding" evidence="11">
    <location>
        <begin position="1"/>
        <end position="67"/>
    </location>
</feature>
<accession>A0A0B6D420</accession>
<dbReference type="STRING" id="28110.KU46_800"/>
<dbReference type="Pfam" id="PF01316">
    <property type="entry name" value="Arg_repressor"/>
    <property type="match status" value="1"/>
</dbReference>
<dbReference type="KEGG" id="fpz:LA55_252"/>
<evidence type="ECO:0000256" key="6">
    <source>
        <dbReference type="ARBA" id="ARBA00022571"/>
    </source>
</evidence>
<keyword evidence="9 10" id="KW-0804">Transcription</keyword>
<dbReference type="Gene3D" id="1.10.10.10">
    <property type="entry name" value="Winged helix-like DNA-binding domain superfamily/Winged helix DNA-binding domain"/>
    <property type="match status" value="1"/>
</dbReference>
<evidence type="ECO:0000256" key="4">
    <source>
        <dbReference type="ARBA" id="ARBA00021148"/>
    </source>
</evidence>
<dbReference type="PANTHER" id="PTHR34471:SF1">
    <property type="entry name" value="ARGININE REPRESSOR"/>
    <property type="match status" value="1"/>
</dbReference>
<keyword evidence="6 10" id="KW-0055">Arginine biosynthesis</keyword>
<dbReference type="InterPro" id="IPR036388">
    <property type="entry name" value="WH-like_DNA-bd_sf"/>
</dbReference>
<dbReference type="EMBL" id="CP009440">
    <property type="protein sequence ID" value="AJI53062.1"/>
    <property type="molecule type" value="Genomic_DNA"/>
</dbReference>
<dbReference type="RefSeq" id="WP_044525537.1">
    <property type="nucleotide sequence ID" value="NZ_CP009440.1"/>
</dbReference>
<evidence type="ECO:0000256" key="9">
    <source>
        <dbReference type="ARBA" id="ARBA00023163"/>
    </source>
</evidence>
<evidence type="ECO:0000256" key="1">
    <source>
        <dbReference type="ARBA" id="ARBA00004496"/>
    </source>
</evidence>
<evidence type="ECO:0000259" key="11">
    <source>
        <dbReference type="Pfam" id="PF01316"/>
    </source>
</evidence>
<protein>
    <recommendedName>
        <fullName evidence="4 10">Arginine repressor</fullName>
    </recommendedName>
</protein>
<evidence type="ECO:0000256" key="7">
    <source>
        <dbReference type="ARBA" id="ARBA00023015"/>
    </source>
</evidence>
<dbReference type="GO" id="GO:0051259">
    <property type="term" value="P:protein complex oligomerization"/>
    <property type="evidence" value="ECO:0007669"/>
    <property type="project" value="InterPro"/>
</dbReference>
<dbReference type="Proteomes" id="UP000031830">
    <property type="component" value="Chromosome"/>
</dbReference>
<dbReference type="PRINTS" id="PR01467">
    <property type="entry name" value="ARGREPRESSOR"/>
</dbReference>
<dbReference type="UniPathway" id="UPA00068"/>
<dbReference type="Gene3D" id="3.30.1360.40">
    <property type="match status" value="1"/>
</dbReference>
<dbReference type="GO" id="GO:0006526">
    <property type="term" value="P:L-arginine biosynthetic process"/>
    <property type="evidence" value="ECO:0007669"/>
    <property type="project" value="UniProtKB-UniPathway"/>
</dbReference>
<reference evidence="13 14" key="1">
    <citation type="journal article" date="2015" name="Genome Announc.">
        <title>Genome sequencing of 18 francisella strains to aid in assay development and testing.</title>
        <authorList>
            <person name="Johnson S.L."/>
            <person name="Daligault H.E."/>
            <person name="Davenport K.W."/>
            <person name="Coyne S.R."/>
            <person name="Frey K.G."/>
            <person name="Koroleva G.I."/>
            <person name="Broomall S.M."/>
            <person name="Bishop-Lilly K.A."/>
            <person name="Bruce D.C."/>
            <person name="Chertkov O."/>
            <person name="Freitas T."/>
            <person name="Jaissle J."/>
            <person name="Ladner J.T."/>
            <person name="Rosenzweig C.N."/>
            <person name="Gibbons H.S."/>
            <person name="Palacios G.F."/>
            <person name="Redden C.L."/>
            <person name="Xu Y."/>
            <person name="Minogue T.D."/>
            <person name="Chain P.S."/>
        </authorList>
    </citation>
    <scope>NUCLEOTIDE SEQUENCE [LARGE SCALE GENOMIC DNA]</scope>
    <source>
        <strain evidence="13 14">GA01-2794</strain>
    </source>
</reference>
<keyword evidence="10" id="KW-0678">Repressor</keyword>
<dbReference type="InterPro" id="IPR020899">
    <property type="entry name" value="Arg_repress_C"/>
</dbReference>
<dbReference type="InterPro" id="IPR036251">
    <property type="entry name" value="Arg_repress_C_sf"/>
</dbReference>
<evidence type="ECO:0000256" key="3">
    <source>
        <dbReference type="ARBA" id="ARBA00008316"/>
    </source>
</evidence>
<dbReference type="GO" id="GO:1900079">
    <property type="term" value="P:regulation of arginine biosynthetic process"/>
    <property type="evidence" value="ECO:0007669"/>
    <property type="project" value="UniProtKB-UniRule"/>
</dbReference>
<evidence type="ECO:0000256" key="10">
    <source>
        <dbReference type="HAMAP-Rule" id="MF_00173"/>
    </source>
</evidence>
<comment type="function">
    <text evidence="10">Regulates arginine biosynthesis genes.</text>
</comment>
<dbReference type="GO" id="GO:0034618">
    <property type="term" value="F:arginine binding"/>
    <property type="evidence" value="ECO:0007669"/>
    <property type="project" value="InterPro"/>
</dbReference>
<proteinExistence type="inferred from homology"/>
<keyword evidence="5 10" id="KW-0963">Cytoplasm</keyword>
<dbReference type="OrthoDB" id="7060358at2"/>
<sequence>MDKSDIYNDLRQLILSKEFSSQNDICDTLEGLGYSASQSKVNRMLKKIGAVKVKNEKSTLVYKIPNEPAPPIMTDNISSLVIKIDANEAVVVIDTAPGAAQLVARTLDYNKNSFEIIGIVAGDDTIFVAPSSIKNIKKLKTNIENFLFSKF</sequence>
<keyword evidence="7 10" id="KW-0805">Transcription regulation</keyword>
<evidence type="ECO:0000256" key="8">
    <source>
        <dbReference type="ARBA" id="ARBA00023125"/>
    </source>
</evidence>
<dbReference type="AlphaFoldDB" id="A0A0B6D420"/>